<evidence type="ECO:0000313" key="1">
    <source>
        <dbReference type="EMBL" id="KQH88017.1"/>
    </source>
</evidence>
<dbReference type="Proteomes" id="UP000051221">
    <property type="component" value="Unassembled WGS sequence"/>
</dbReference>
<dbReference type="AlphaFoldDB" id="A0A0Q2MJH8"/>
<accession>A0A0Q2MJH8</accession>
<sequence>MMSKLFKIMVSVSAVFLVGFGVLAFHSYQSLTFMNHGLRWFWVDSQLISFNDHAMQSAREHHSNQLIYRQVDIGHHLAVFLNTTNNGFFLFTFVKDAPCDEKSPIQATLQVNEAPSETVKFICQTANSAVYRIAKPDFHQLQLANNDFQFDLNGESWDFDALKKDDYMQRNYRFFQKHSGEKVSPWDRD</sequence>
<protein>
    <recommendedName>
        <fullName evidence="3">Threonine transporter RhtB</fullName>
    </recommendedName>
</protein>
<dbReference type="EMBL" id="LKHS01000001">
    <property type="protein sequence ID" value="KQH88017.1"/>
    <property type="molecule type" value="Genomic_DNA"/>
</dbReference>
<evidence type="ECO:0000313" key="2">
    <source>
        <dbReference type="Proteomes" id="UP000051221"/>
    </source>
</evidence>
<evidence type="ECO:0008006" key="3">
    <source>
        <dbReference type="Google" id="ProtNLM"/>
    </source>
</evidence>
<organism evidence="1 2">
    <name type="scientific">Vibrio furnissii</name>
    <dbReference type="NCBI Taxonomy" id="29494"/>
    <lineage>
        <taxon>Bacteria</taxon>
        <taxon>Pseudomonadati</taxon>
        <taxon>Pseudomonadota</taxon>
        <taxon>Gammaproteobacteria</taxon>
        <taxon>Vibrionales</taxon>
        <taxon>Vibrionaceae</taxon>
        <taxon>Vibrio</taxon>
    </lineage>
</organism>
<proteinExistence type="predicted"/>
<keyword evidence="2" id="KW-1185">Reference proteome</keyword>
<reference evidence="1 2" key="1">
    <citation type="submission" date="2015-08" db="EMBL/GenBank/DDBJ databases">
        <title>Antibacterial properties of a collection of Vibrionaceae strains.</title>
        <authorList>
            <person name="Giubergia S."/>
        </authorList>
    </citation>
    <scope>NUCLEOTIDE SEQUENCE [LARGE SCALE GENOMIC DNA]</scope>
    <source>
        <strain evidence="1 2">S0821</strain>
    </source>
</reference>
<gene>
    <name evidence="1" type="ORF">AMR76_01640</name>
</gene>
<name>A0A0Q2MJH8_VIBFU</name>
<comment type="caution">
    <text evidence="1">The sequence shown here is derived from an EMBL/GenBank/DDBJ whole genome shotgun (WGS) entry which is preliminary data.</text>
</comment>
<dbReference type="InParanoid" id="A0A0Q2MJH8"/>